<reference evidence="1 2" key="1">
    <citation type="journal article" date="2022" name="Hortic Res">
        <title>A haplotype resolved chromosomal level avocado genome allows analysis of novel avocado genes.</title>
        <authorList>
            <person name="Nath O."/>
            <person name="Fletcher S.J."/>
            <person name="Hayward A."/>
            <person name="Shaw L.M."/>
            <person name="Masouleh A.K."/>
            <person name="Furtado A."/>
            <person name="Henry R.J."/>
            <person name="Mitter N."/>
        </authorList>
    </citation>
    <scope>NUCLEOTIDE SEQUENCE [LARGE SCALE GENOMIC DNA]</scope>
    <source>
        <strain evidence="2">cv. Hass</strain>
    </source>
</reference>
<organism evidence="1 2">
    <name type="scientific">Persea americana</name>
    <name type="common">Avocado</name>
    <dbReference type="NCBI Taxonomy" id="3435"/>
    <lineage>
        <taxon>Eukaryota</taxon>
        <taxon>Viridiplantae</taxon>
        <taxon>Streptophyta</taxon>
        <taxon>Embryophyta</taxon>
        <taxon>Tracheophyta</taxon>
        <taxon>Spermatophyta</taxon>
        <taxon>Magnoliopsida</taxon>
        <taxon>Magnoliidae</taxon>
        <taxon>Laurales</taxon>
        <taxon>Lauraceae</taxon>
        <taxon>Persea</taxon>
    </lineage>
</organism>
<proteinExistence type="predicted"/>
<name>A0ACC2KT19_PERAE</name>
<gene>
    <name evidence="1" type="ORF">MRB53_032901</name>
</gene>
<sequence>MLGLRFPPATVASSLVLTYTSRRLNGSSVRCALKGPRPRYPRVWKSRKRIGTISKAAKLIECIKGLSNVKEEVYVALDSFVTWELEFPLITVKKALKTLENEEEWRRVIQVTKWMLSKGQGKTKGSYYTLLNALAEDGRLEEAEELWTMIFSESWEHLPREFFCKMISIYYNRGMHEKMFEVLCRIIPHRLLLHLLFMVALMRSQQNPNGLVTRTQVYLATHGRKDGATGNQYLDEIDNLIQRDPTIVEKDLNHDPVALVRRDLPPQDARSCRLMHLTRKSTCIAYGRVRGLSTMDEE</sequence>
<evidence type="ECO:0000313" key="2">
    <source>
        <dbReference type="Proteomes" id="UP001234297"/>
    </source>
</evidence>
<accession>A0ACC2KT19</accession>
<dbReference type="Proteomes" id="UP001234297">
    <property type="component" value="Chromosome 11"/>
</dbReference>
<evidence type="ECO:0000313" key="1">
    <source>
        <dbReference type="EMBL" id="KAJ8624371.1"/>
    </source>
</evidence>
<protein>
    <submittedName>
        <fullName evidence="1">Uncharacterized protein</fullName>
    </submittedName>
</protein>
<dbReference type="EMBL" id="CM056819">
    <property type="protein sequence ID" value="KAJ8624371.1"/>
    <property type="molecule type" value="Genomic_DNA"/>
</dbReference>
<comment type="caution">
    <text evidence="1">The sequence shown here is derived from an EMBL/GenBank/DDBJ whole genome shotgun (WGS) entry which is preliminary data.</text>
</comment>
<keyword evidence="2" id="KW-1185">Reference proteome</keyword>